<comment type="cofactor">
    <cofactor evidence="1 7">
        <name>FAD</name>
        <dbReference type="ChEBI" id="CHEBI:57692"/>
    </cofactor>
</comment>
<keyword evidence="5" id="KW-1015">Disulfide bond</keyword>
<dbReference type="Gene3D" id="1.20.120.310">
    <property type="entry name" value="ERV/ALR sulfhydryl oxidase domain"/>
    <property type="match status" value="1"/>
</dbReference>
<dbReference type="EC" id="1.8.3.2" evidence="7"/>
<reference evidence="9" key="1">
    <citation type="journal article" date="2020" name="MBio">
        <title>A New Family of DNA Viruses Causing Disease in Crustaceans from Diverse Aquatic Biomes.</title>
        <authorList>
            <person name="Subramaniam K."/>
            <person name="Behringer D.C."/>
            <person name="Bojko J."/>
            <person name="Yutin N."/>
            <person name="Clark A.S."/>
            <person name="Bateman K.S."/>
            <person name="van Aerle R."/>
            <person name="Bass D."/>
            <person name="Kerr R.C."/>
            <person name="Koonin E.V."/>
            <person name="Stentiford G.D."/>
            <person name="Waltzek T.B."/>
        </authorList>
    </citation>
    <scope>NUCLEOTIDE SEQUENCE</scope>
</reference>
<evidence type="ECO:0000256" key="2">
    <source>
        <dbReference type="ARBA" id="ARBA00022630"/>
    </source>
</evidence>
<keyword evidence="3 7" id="KW-0274">FAD</keyword>
<evidence type="ECO:0000256" key="7">
    <source>
        <dbReference type="RuleBase" id="RU371123"/>
    </source>
</evidence>
<dbReference type="SUPFAM" id="SSF69000">
    <property type="entry name" value="FAD-dependent thiol oxidase"/>
    <property type="match status" value="1"/>
</dbReference>
<keyword evidence="2 7" id="KW-0285">Flavoprotein</keyword>
<evidence type="ECO:0000313" key="9">
    <source>
        <dbReference type="EMBL" id="QIQ08671.1"/>
    </source>
</evidence>
<comment type="catalytic activity">
    <reaction evidence="6 7">
        <text>2 R'C(R)SH + O2 = R'C(R)S-S(R)CR' + H2O2</text>
        <dbReference type="Rhea" id="RHEA:17357"/>
        <dbReference type="ChEBI" id="CHEBI:15379"/>
        <dbReference type="ChEBI" id="CHEBI:16240"/>
        <dbReference type="ChEBI" id="CHEBI:16520"/>
        <dbReference type="ChEBI" id="CHEBI:17412"/>
        <dbReference type="EC" id="1.8.3.2"/>
    </reaction>
</comment>
<evidence type="ECO:0000256" key="6">
    <source>
        <dbReference type="ARBA" id="ARBA00048864"/>
    </source>
</evidence>
<dbReference type="PROSITE" id="PS51324">
    <property type="entry name" value="ERV_ALR"/>
    <property type="match status" value="1"/>
</dbReference>
<dbReference type="InterPro" id="IPR017905">
    <property type="entry name" value="ERV/ALR_sulphydryl_oxidase"/>
</dbReference>
<proteinExistence type="predicted"/>
<dbReference type="GO" id="GO:0016972">
    <property type="term" value="F:thiol oxidase activity"/>
    <property type="evidence" value="ECO:0007669"/>
    <property type="project" value="UniProtKB-EC"/>
</dbReference>
<evidence type="ECO:0000256" key="3">
    <source>
        <dbReference type="ARBA" id="ARBA00022827"/>
    </source>
</evidence>
<evidence type="ECO:0000256" key="1">
    <source>
        <dbReference type="ARBA" id="ARBA00001974"/>
    </source>
</evidence>
<accession>A0A6G9HEP1</accession>
<sequence>MLLWTDTAGPSCWRLLHYIAVTNNRCSDRTKEWKHNAIRSILESVPCDSCRKEALRRWHGRTEGLELFLYNFHNDVNARLRYPPFPITSLGMYRDPKEIERILTRDLFLTKIHSLRYGQTWFKDVFDKLLDRDQQQAYLRYETTAWKMIREERQSFEDSVRRKILEITP</sequence>
<name>A0A6G9HEP1_9VIRU</name>
<protein>
    <recommendedName>
        <fullName evidence="7">Sulfhydryl oxidase</fullName>
        <ecNumber evidence="7">1.8.3.2</ecNumber>
    </recommendedName>
</protein>
<organism evidence="9">
    <name type="scientific">Panulirus argus virus 1</name>
    <dbReference type="NCBI Taxonomy" id="380624"/>
    <lineage>
        <taxon>Viruses</taxon>
    </lineage>
</organism>
<evidence type="ECO:0000259" key="8">
    <source>
        <dbReference type="PROSITE" id="PS51324"/>
    </source>
</evidence>
<keyword evidence="4 7" id="KW-0560">Oxidoreductase</keyword>
<gene>
    <name evidence="9" type="primary">ORF55</name>
</gene>
<dbReference type="InterPro" id="IPR036774">
    <property type="entry name" value="ERV/ALR_sulphydryl_oxid_sf"/>
</dbReference>
<evidence type="ECO:0000256" key="4">
    <source>
        <dbReference type="ARBA" id="ARBA00023002"/>
    </source>
</evidence>
<feature type="domain" description="ERV/ALR sulfhydryl oxidase" evidence="8">
    <location>
        <begin position="1"/>
        <end position="95"/>
    </location>
</feature>
<dbReference type="Pfam" id="PF04777">
    <property type="entry name" value="Evr1_Alr"/>
    <property type="match status" value="1"/>
</dbReference>
<dbReference type="EMBL" id="MN604017">
    <property type="protein sequence ID" value="QIQ08671.1"/>
    <property type="molecule type" value="Genomic_DNA"/>
</dbReference>
<evidence type="ECO:0000256" key="5">
    <source>
        <dbReference type="ARBA" id="ARBA00023157"/>
    </source>
</evidence>